<dbReference type="SUPFAM" id="SSF48452">
    <property type="entry name" value="TPR-like"/>
    <property type="match status" value="2"/>
</dbReference>
<evidence type="ECO:0000259" key="1">
    <source>
        <dbReference type="SMART" id="SM00382"/>
    </source>
</evidence>
<accession>A0ABS3RKX4</accession>
<dbReference type="PANTHER" id="PTHR47691:SF3">
    <property type="entry name" value="HTH-TYPE TRANSCRIPTIONAL REGULATOR RV0890C-RELATED"/>
    <property type="match status" value="1"/>
</dbReference>
<evidence type="ECO:0000313" key="2">
    <source>
        <dbReference type="EMBL" id="MBO2457377.1"/>
    </source>
</evidence>
<dbReference type="PANTHER" id="PTHR47691">
    <property type="entry name" value="REGULATOR-RELATED"/>
    <property type="match status" value="1"/>
</dbReference>
<gene>
    <name evidence="2" type="ORF">J4709_07300</name>
</gene>
<protein>
    <submittedName>
        <fullName evidence="2">Tetratricopeptide repeat protein</fullName>
    </submittedName>
</protein>
<dbReference type="SMART" id="SM00028">
    <property type="entry name" value="TPR"/>
    <property type="match status" value="4"/>
</dbReference>
<feature type="domain" description="AAA+ ATPase" evidence="1">
    <location>
        <begin position="248"/>
        <end position="405"/>
    </location>
</feature>
<sequence>MTLTESLAASTARHRILLVTPSPLNDPERLDPRHELEEIYRALDELRVDVEIVALNPPTVGMLRMALAAGGFDVVHIAMHATGEHLEFEAENGLLVRLSYERFARLFRQCPDLLLVLNGCATEELADCIARSAAEVTAISVAGDVPRAHARAVLADVYRMLFSGVSPERAVTEASAEASGLSPEGRPLLRVRGKAAGGAVFDVERGRAVPKFSPCAPHNSFPAVHNRFFDRENEALQIYDAFFGERTHSPFIAITGVTGSGKTALAQTAASRYGWRFPDGIGYFRPGAEPVSEGVARALGWELARAPEAALATQVSQRLSASRCLLVLDNLESASDGALRDLRALLASWDTSVGGRAILVSQDHPKEFAELVGPNRITVGSLPVTACRDLVTSMLGGRERAERILGDEMAVAAELCFNHPRTLVSAGSALDIGQPWSTLKEDLRRHRVRGPAGINSEVLGQIIGKLEKKLPLTADFLDAWAVFEDRCRESTWRGLVRAAGAGDAALAQCSEVLNGLQGAEIIGRYDHAGEVHCVMHPLVVAHLRSRHDGLSDEKVRSLAGRHLALQASLAAEPADHPGDELGNVRRTLRLAGELGMWKEITAYCTAVAGDAGLPLVRRGPWLVAKELLDLGESAAAMIPDGASARLGFLLVRGLVRYRLAEFDQAAADYRLAGEAARALGRRHDELTALRGMGQVLYRCGDLDGSETAYRTGRELAEADSAGAVRDLADIDHQLGKVLYRRGDLTGARRLFERVRTVREANGEERNRAKTLHELARIEHADGIMDAAEELYLEALAIERAVGDPVTEQATLFQLAKLALERRDVPAAERLFRESRHISEGLNDLVWIAHAQYGQAMLAAARGAPDEAAERAAAAADLARRLNIGLTKEIAGWAAAAGVPLPAAVDGRDDRKIP</sequence>
<dbReference type="Pfam" id="PF13424">
    <property type="entry name" value="TPR_12"/>
    <property type="match status" value="1"/>
</dbReference>
<dbReference type="Gene3D" id="1.25.40.10">
    <property type="entry name" value="Tetratricopeptide repeat domain"/>
    <property type="match status" value="1"/>
</dbReference>
<reference evidence="2 3" key="1">
    <citation type="submission" date="2021-03" db="EMBL/GenBank/DDBJ databases">
        <title>Actinomadura violae sp. nov., isolated from lichen in Thailand.</title>
        <authorList>
            <person name="Kanchanasin P."/>
            <person name="Saeng-In P."/>
            <person name="Phongsopitanun W."/>
            <person name="Yuki M."/>
            <person name="Kudo T."/>
            <person name="Ohkuma M."/>
            <person name="Tanasupawat S."/>
        </authorList>
    </citation>
    <scope>NUCLEOTIDE SEQUENCE [LARGE SCALE GENOMIC DNA]</scope>
    <source>
        <strain evidence="2 3">LCR2-06</strain>
    </source>
</reference>
<dbReference type="Proteomes" id="UP000680206">
    <property type="component" value="Unassembled WGS sequence"/>
</dbReference>
<dbReference type="EMBL" id="JAGEPF010000004">
    <property type="protein sequence ID" value="MBO2457377.1"/>
    <property type="molecule type" value="Genomic_DNA"/>
</dbReference>
<dbReference type="SMART" id="SM00382">
    <property type="entry name" value="AAA"/>
    <property type="match status" value="1"/>
</dbReference>
<proteinExistence type="predicted"/>
<dbReference type="SUPFAM" id="SSF52540">
    <property type="entry name" value="P-loop containing nucleoside triphosphate hydrolases"/>
    <property type="match status" value="1"/>
</dbReference>
<dbReference type="Pfam" id="PF13401">
    <property type="entry name" value="AAA_22"/>
    <property type="match status" value="1"/>
</dbReference>
<name>A0ABS3RKX4_9ACTN</name>
<comment type="caution">
    <text evidence="2">The sequence shown here is derived from an EMBL/GenBank/DDBJ whole genome shotgun (WGS) entry which is preliminary data.</text>
</comment>
<keyword evidence="3" id="KW-1185">Reference proteome</keyword>
<dbReference type="Gene3D" id="3.40.50.300">
    <property type="entry name" value="P-loop containing nucleotide triphosphate hydrolases"/>
    <property type="match status" value="1"/>
</dbReference>
<dbReference type="InterPro" id="IPR019734">
    <property type="entry name" value="TPR_rpt"/>
</dbReference>
<dbReference type="RefSeq" id="WP_208238328.1">
    <property type="nucleotide sequence ID" value="NZ_JAGEPF010000004.1"/>
</dbReference>
<dbReference type="InterPro" id="IPR027417">
    <property type="entry name" value="P-loop_NTPase"/>
</dbReference>
<dbReference type="InterPro" id="IPR011990">
    <property type="entry name" value="TPR-like_helical_dom_sf"/>
</dbReference>
<evidence type="ECO:0000313" key="3">
    <source>
        <dbReference type="Proteomes" id="UP000680206"/>
    </source>
</evidence>
<dbReference type="InterPro" id="IPR003593">
    <property type="entry name" value="AAA+_ATPase"/>
</dbReference>
<dbReference type="InterPro" id="IPR049945">
    <property type="entry name" value="AAA_22"/>
</dbReference>
<organism evidence="2 3">
    <name type="scientific">Actinomadura violacea</name>
    <dbReference type="NCBI Taxonomy" id="2819934"/>
    <lineage>
        <taxon>Bacteria</taxon>
        <taxon>Bacillati</taxon>
        <taxon>Actinomycetota</taxon>
        <taxon>Actinomycetes</taxon>
        <taxon>Streptosporangiales</taxon>
        <taxon>Thermomonosporaceae</taxon>
        <taxon>Actinomadura</taxon>
    </lineage>
</organism>